<organism evidence="1">
    <name type="scientific">marine sediment metagenome</name>
    <dbReference type="NCBI Taxonomy" id="412755"/>
    <lineage>
        <taxon>unclassified sequences</taxon>
        <taxon>metagenomes</taxon>
        <taxon>ecological metagenomes</taxon>
    </lineage>
</organism>
<name>X1CCD6_9ZZZZ</name>
<comment type="caution">
    <text evidence="1">The sequence shown here is derived from an EMBL/GenBank/DDBJ whole genome shotgun (WGS) entry which is preliminary data.</text>
</comment>
<accession>X1CCD6</accession>
<gene>
    <name evidence="1" type="ORF">S01H4_38408</name>
</gene>
<feature type="non-terminal residue" evidence="1">
    <location>
        <position position="31"/>
    </location>
</feature>
<evidence type="ECO:0000313" key="1">
    <source>
        <dbReference type="EMBL" id="GAH05232.1"/>
    </source>
</evidence>
<dbReference type="EMBL" id="BART01020711">
    <property type="protein sequence ID" value="GAH05232.1"/>
    <property type="molecule type" value="Genomic_DNA"/>
</dbReference>
<dbReference type="AlphaFoldDB" id="X1CCD6"/>
<proteinExistence type="predicted"/>
<protein>
    <submittedName>
        <fullName evidence="1">Uncharacterized protein</fullName>
    </submittedName>
</protein>
<reference evidence="1" key="1">
    <citation type="journal article" date="2014" name="Front. Microbiol.">
        <title>High frequency of phylogenetically diverse reductive dehalogenase-homologous genes in deep subseafloor sedimentary metagenomes.</title>
        <authorList>
            <person name="Kawai M."/>
            <person name="Futagami T."/>
            <person name="Toyoda A."/>
            <person name="Takaki Y."/>
            <person name="Nishi S."/>
            <person name="Hori S."/>
            <person name="Arai W."/>
            <person name="Tsubouchi T."/>
            <person name="Morono Y."/>
            <person name="Uchiyama I."/>
            <person name="Ito T."/>
            <person name="Fujiyama A."/>
            <person name="Inagaki F."/>
            <person name="Takami H."/>
        </authorList>
    </citation>
    <scope>NUCLEOTIDE SEQUENCE</scope>
    <source>
        <strain evidence="1">Expedition CK06-06</strain>
    </source>
</reference>
<sequence length="31" mass="3835">MKRKREIEAELRTMMEKEHKLDQYTLGWRAG</sequence>